<dbReference type="HOGENOM" id="CLU_1793731_0_0_7"/>
<dbReference type="STRING" id="483547.GSUB_00930"/>
<dbReference type="KEGG" id="gsb:GSUB_00930"/>
<sequence>MSEYFTMPEGYRCPLCPTHDDDDFCWHHLLSTPICRACSHEIINLVYDEKRIDDSALDQLEAVTGLSYEELQVAVLMPEIRHKEKILKSRDYAAKHHNSPQLDLDEWLEKERQELARTRRMVAIAKARIRVRKKAEQRSEKEIP</sequence>
<dbReference type="EMBL" id="CP010311">
    <property type="protein sequence ID" value="AJF05438.1"/>
    <property type="molecule type" value="Genomic_DNA"/>
</dbReference>
<reference evidence="1 2" key="1">
    <citation type="journal article" date="2015" name="Genome Announc.">
        <title>Genomes of Geoalkalibacter ferrihydriticus Z-0531T and Geoalkalibacter subterraneus Red1T, Two Haloalkaliphilic Metal-Reducing Deltaproteobacteria.</title>
        <authorList>
            <person name="Badalamenti J.P."/>
            <person name="Krajmalnik-Brown R."/>
            <person name="Torres C.I."/>
            <person name="Bond D.R."/>
        </authorList>
    </citation>
    <scope>NUCLEOTIDE SEQUENCE [LARGE SCALE GENOMIC DNA]</scope>
    <source>
        <strain evidence="1 2">Red1</strain>
    </source>
</reference>
<dbReference type="Proteomes" id="UP000035036">
    <property type="component" value="Chromosome"/>
</dbReference>
<gene>
    <name evidence="1" type="ORF">GSUB_00930</name>
</gene>
<proteinExistence type="predicted"/>
<accession>A0A0B5FDR0</accession>
<keyword evidence="2" id="KW-1185">Reference proteome</keyword>
<dbReference type="AlphaFoldDB" id="A0A0B5FDR0"/>
<evidence type="ECO:0000313" key="1">
    <source>
        <dbReference type="EMBL" id="AJF05438.1"/>
    </source>
</evidence>
<name>A0A0B5FDR0_9BACT</name>
<evidence type="ECO:0000313" key="2">
    <source>
        <dbReference type="Proteomes" id="UP000035036"/>
    </source>
</evidence>
<protein>
    <submittedName>
        <fullName evidence="1">Uncharacterized protein</fullName>
    </submittedName>
</protein>
<organism evidence="1 2">
    <name type="scientific">Geoalkalibacter subterraneus</name>
    <dbReference type="NCBI Taxonomy" id="483547"/>
    <lineage>
        <taxon>Bacteria</taxon>
        <taxon>Pseudomonadati</taxon>
        <taxon>Thermodesulfobacteriota</taxon>
        <taxon>Desulfuromonadia</taxon>
        <taxon>Desulfuromonadales</taxon>
        <taxon>Geoalkalibacteraceae</taxon>
        <taxon>Geoalkalibacter</taxon>
    </lineage>
</organism>